<protein>
    <submittedName>
        <fullName evidence="2">Alpha/beta hydrolase</fullName>
    </submittedName>
</protein>
<dbReference type="InterPro" id="IPR029058">
    <property type="entry name" value="AB_hydrolase_fold"/>
</dbReference>
<dbReference type="GO" id="GO:0046503">
    <property type="term" value="P:glycerolipid catabolic process"/>
    <property type="evidence" value="ECO:0007669"/>
    <property type="project" value="TreeGrafter"/>
</dbReference>
<dbReference type="InterPro" id="IPR050471">
    <property type="entry name" value="AB_hydrolase"/>
</dbReference>
<proteinExistence type="predicted"/>
<dbReference type="PANTHER" id="PTHR43433:SF5">
    <property type="entry name" value="AB HYDROLASE-1 DOMAIN-CONTAINING PROTEIN"/>
    <property type="match status" value="1"/>
</dbReference>
<dbReference type="PANTHER" id="PTHR43433">
    <property type="entry name" value="HYDROLASE, ALPHA/BETA FOLD FAMILY PROTEIN"/>
    <property type="match status" value="1"/>
</dbReference>
<organism evidence="2 3">
    <name type="scientific">Microbispora cellulosiformans</name>
    <dbReference type="NCBI Taxonomy" id="2614688"/>
    <lineage>
        <taxon>Bacteria</taxon>
        <taxon>Bacillati</taxon>
        <taxon>Actinomycetota</taxon>
        <taxon>Actinomycetes</taxon>
        <taxon>Streptosporangiales</taxon>
        <taxon>Streptosporangiaceae</taxon>
        <taxon>Microbispora</taxon>
    </lineage>
</organism>
<dbReference type="RefSeq" id="WP_150930117.1">
    <property type="nucleotide sequence ID" value="NZ_VYTZ01000001.1"/>
</dbReference>
<dbReference type="AlphaFoldDB" id="A0A5J5K9E2"/>
<comment type="caution">
    <text evidence="2">The sequence shown here is derived from an EMBL/GenBank/DDBJ whole genome shotgun (WGS) entry which is preliminary data.</text>
</comment>
<keyword evidence="2" id="KW-0378">Hydrolase</keyword>
<keyword evidence="3" id="KW-1185">Reference proteome</keyword>
<gene>
    <name evidence="2" type="ORF">F5972_00900</name>
</gene>
<reference evidence="2 3" key="1">
    <citation type="submission" date="2019-09" db="EMBL/GenBank/DDBJ databases">
        <title>Screening of Novel Bioactive Compounds from Soil-Associated.</title>
        <authorList>
            <person name="Gong X."/>
        </authorList>
    </citation>
    <scope>NUCLEOTIDE SEQUENCE [LARGE SCALE GENOMIC DNA]</scope>
    <source>
        <strain evidence="2 3">Gxj-6</strain>
    </source>
</reference>
<name>A0A5J5K9E2_9ACTN</name>
<dbReference type="Gene3D" id="3.40.50.1820">
    <property type="entry name" value="alpha/beta hydrolase"/>
    <property type="match status" value="1"/>
</dbReference>
<evidence type="ECO:0000313" key="2">
    <source>
        <dbReference type="EMBL" id="KAA9381437.1"/>
    </source>
</evidence>
<dbReference type="SUPFAM" id="SSF53474">
    <property type="entry name" value="alpha/beta-Hydrolases"/>
    <property type="match status" value="1"/>
</dbReference>
<dbReference type="InterPro" id="IPR000073">
    <property type="entry name" value="AB_hydrolase_1"/>
</dbReference>
<evidence type="ECO:0000313" key="3">
    <source>
        <dbReference type="Proteomes" id="UP000327011"/>
    </source>
</evidence>
<feature type="domain" description="AB hydrolase-1" evidence="1">
    <location>
        <begin position="56"/>
        <end position="159"/>
    </location>
</feature>
<dbReference type="Proteomes" id="UP000327011">
    <property type="component" value="Unassembled WGS sequence"/>
</dbReference>
<dbReference type="Pfam" id="PF00561">
    <property type="entry name" value="Abhydrolase_1"/>
    <property type="match status" value="1"/>
</dbReference>
<evidence type="ECO:0000259" key="1">
    <source>
        <dbReference type="Pfam" id="PF00561"/>
    </source>
</evidence>
<dbReference type="GO" id="GO:0004806">
    <property type="term" value="F:triacylglycerol lipase activity"/>
    <property type="evidence" value="ECO:0007669"/>
    <property type="project" value="TreeGrafter"/>
</dbReference>
<sequence>MTELRTHTLEVPGCTLHYDVHHDVREAGESDAPILLMIGSPMDARGFTALAGRFEDRTVVTYDPRGIGRSTRTDGAAESTPELHADDLHRLIDALGGGPVDIFASSGGAVNGLALVARHPEQVRTLVAHEPPTARLLPDREQALAAVADIRQTYDKEGFGPAMVKFIAVVGHQGEIPADFADQPRPNPADFGLPAEDDGTRDDPLFAQNLVTCTHYEPDFEALRAAPTRVVVGVGVESEGQLACRGGVAVAERLGTEPVTFPSNHGGFLDDTFGAPGDPDNFAVTLRQVLAA</sequence>
<dbReference type="EMBL" id="VYTZ01000001">
    <property type="protein sequence ID" value="KAA9381437.1"/>
    <property type="molecule type" value="Genomic_DNA"/>
</dbReference>
<accession>A0A5J5K9E2</accession>